<evidence type="ECO:0000256" key="5">
    <source>
        <dbReference type="ARBA" id="ARBA00023125"/>
    </source>
</evidence>
<evidence type="ECO:0000259" key="7">
    <source>
        <dbReference type="Pfam" id="PF02721"/>
    </source>
</evidence>
<proteinExistence type="inferred from homology"/>
<evidence type="ECO:0008006" key="12">
    <source>
        <dbReference type="Google" id="ProtNLM"/>
    </source>
</evidence>
<dbReference type="AlphaFoldDB" id="A0A5P1EIJ4"/>
<dbReference type="SUPFAM" id="SSF50249">
    <property type="entry name" value="Nucleic acid-binding proteins"/>
    <property type="match status" value="2"/>
</dbReference>
<dbReference type="InterPro" id="IPR031657">
    <property type="entry name" value="REPA_OB_2"/>
</dbReference>
<evidence type="ECO:0000256" key="1">
    <source>
        <dbReference type="ARBA" id="ARBA00005690"/>
    </source>
</evidence>
<feature type="domain" description="Replication protein A OB" evidence="9">
    <location>
        <begin position="73"/>
        <end position="167"/>
    </location>
</feature>
<evidence type="ECO:0000313" key="11">
    <source>
        <dbReference type="Proteomes" id="UP000243459"/>
    </source>
</evidence>
<keyword evidence="11" id="KW-1185">Reference proteome</keyword>
<protein>
    <recommendedName>
        <fullName evidence="12">Replication factor A C-terminal domain-containing protein</fullName>
    </recommendedName>
</protein>
<feature type="domain" description="Replication factor A C-terminal" evidence="8">
    <location>
        <begin position="232"/>
        <end position="349"/>
    </location>
</feature>
<dbReference type="Proteomes" id="UP000243459">
    <property type="component" value="Chromosome 7"/>
</dbReference>
<dbReference type="InterPro" id="IPR047192">
    <property type="entry name" value="Euk_RPA1_DBD_C"/>
</dbReference>
<dbReference type="Gramene" id="ONK65017">
    <property type="protein sequence ID" value="ONK65017"/>
    <property type="gene ID" value="A4U43_C07F32610"/>
</dbReference>
<dbReference type="PANTHER" id="PTHR47165">
    <property type="entry name" value="OS03G0429900 PROTEIN"/>
    <property type="match status" value="1"/>
</dbReference>
<organism evidence="10 11">
    <name type="scientific">Asparagus officinalis</name>
    <name type="common">Garden asparagus</name>
    <dbReference type="NCBI Taxonomy" id="4686"/>
    <lineage>
        <taxon>Eukaryota</taxon>
        <taxon>Viridiplantae</taxon>
        <taxon>Streptophyta</taxon>
        <taxon>Embryophyta</taxon>
        <taxon>Tracheophyta</taxon>
        <taxon>Spermatophyta</taxon>
        <taxon>Magnoliopsida</taxon>
        <taxon>Liliopsida</taxon>
        <taxon>Asparagales</taxon>
        <taxon>Asparagaceae</taxon>
        <taxon>Asparagoideae</taxon>
        <taxon>Asparagus</taxon>
    </lineage>
</organism>
<keyword evidence="4" id="KW-0862">Zinc</keyword>
<dbReference type="Pfam" id="PF08646">
    <property type="entry name" value="Rep_fac-A_C"/>
    <property type="match status" value="1"/>
</dbReference>
<feature type="region of interest" description="Disordered" evidence="6">
    <location>
        <begin position="435"/>
        <end position="466"/>
    </location>
</feature>
<evidence type="ECO:0000256" key="3">
    <source>
        <dbReference type="ARBA" id="ARBA00022771"/>
    </source>
</evidence>
<evidence type="ECO:0000313" key="10">
    <source>
        <dbReference type="EMBL" id="ONK65017.1"/>
    </source>
</evidence>
<keyword evidence="5" id="KW-0238">DNA-binding</keyword>
<keyword evidence="3" id="KW-0863">Zinc-finger</keyword>
<dbReference type="InterPro" id="IPR012340">
    <property type="entry name" value="NA-bd_OB-fold"/>
</dbReference>
<dbReference type="InterPro" id="IPR003871">
    <property type="entry name" value="RFA1B/D_OB_1st"/>
</dbReference>
<evidence type="ECO:0000259" key="9">
    <source>
        <dbReference type="Pfam" id="PF16900"/>
    </source>
</evidence>
<dbReference type="Pfam" id="PF16900">
    <property type="entry name" value="REPA_OB_2"/>
    <property type="match status" value="1"/>
</dbReference>
<feature type="domain" description="Replication protein A 70 kDa DNA-binding subunit B/D first OB fold" evidence="7">
    <location>
        <begin position="3"/>
        <end position="45"/>
    </location>
</feature>
<evidence type="ECO:0000256" key="2">
    <source>
        <dbReference type="ARBA" id="ARBA00022723"/>
    </source>
</evidence>
<feature type="compositionally biased region" description="Basic and acidic residues" evidence="6">
    <location>
        <begin position="453"/>
        <end position="466"/>
    </location>
</feature>
<dbReference type="Pfam" id="PF02721">
    <property type="entry name" value="DUF223"/>
    <property type="match status" value="1"/>
</dbReference>
<dbReference type="GO" id="GO:0003677">
    <property type="term" value="F:DNA binding"/>
    <property type="evidence" value="ECO:0007669"/>
    <property type="project" value="UniProtKB-KW"/>
</dbReference>
<dbReference type="PANTHER" id="PTHR47165:SF4">
    <property type="entry name" value="OS03G0429900 PROTEIN"/>
    <property type="match status" value="1"/>
</dbReference>
<name>A0A5P1EIJ4_ASPOF</name>
<feature type="compositionally biased region" description="Basic residues" evidence="6">
    <location>
        <begin position="435"/>
        <end position="452"/>
    </location>
</feature>
<evidence type="ECO:0000256" key="4">
    <source>
        <dbReference type="ARBA" id="ARBA00022833"/>
    </source>
</evidence>
<reference evidence="11" key="1">
    <citation type="journal article" date="2017" name="Nat. Commun.">
        <title>The asparagus genome sheds light on the origin and evolution of a young Y chromosome.</title>
        <authorList>
            <person name="Harkess A."/>
            <person name="Zhou J."/>
            <person name="Xu C."/>
            <person name="Bowers J.E."/>
            <person name="Van der Hulst R."/>
            <person name="Ayyampalayam S."/>
            <person name="Mercati F."/>
            <person name="Riccardi P."/>
            <person name="McKain M.R."/>
            <person name="Kakrana A."/>
            <person name="Tang H."/>
            <person name="Ray J."/>
            <person name="Groenendijk J."/>
            <person name="Arikit S."/>
            <person name="Mathioni S.M."/>
            <person name="Nakano M."/>
            <person name="Shan H."/>
            <person name="Telgmann-Rauber A."/>
            <person name="Kanno A."/>
            <person name="Yue Z."/>
            <person name="Chen H."/>
            <person name="Li W."/>
            <person name="Chen Y."/>
            <person name="Xu X."/>
            <person name="Zhang Y."/>
            <person name="Luo S."/>
            <person name="Chen H."/>
            <person name="Gao J."/>
            <person name="Mao Z."/>
            <person name="Pires J.C."/>
            <person name="Luo M."/>
            <person name="Kudrna D."/>
            <person name="Wing R.A."/>
            <person name="Meyers B.C."/>
            <person name="Yi K."/>
            <person name="Kong H."/>
            <person name="Lavrijsen P."/>
            <person name="Sunseri F."/>
            <person name="Falavigna A."/>
            <person name="Ye Y."/>
            <person name="Leebens-Mack J.H."/>
            <person name="Chen G."/>
        </authorList>
    </citation>
    <scope>NUCLEOTIDE SEQUENCE [LARGE SCALE GENOMIC DNA]</scope>
    <source>
        <strain evidence="11">cv. DH0086</strain>
    </source>
</reference>
<gene>
    <name evidence="10" type="ORF">A4U43_C07F32610</name>
</gene>
<keyword evidence="2" id="KW-0479">Metal-binding</keyword>
<evidence type="ECO:0000256" key="6">
    <source>
        <dbReference type="SAM" id="MobiDB-lite"/>
    </source>
</evidence>
<dbReference type="InterPro" id="IPR013955">
    <property type="entry name" value="Rep_factor-A_C"/>
</dbReference>
<dbReference type="EMBL" id="CM007387">
    <property type="protein sequence ID" value="ONK65017.1"/>
    <property type="molecule type" value="Genomic_DNA"/>
</dbReference>
<dbReference type="OMA" id="ENVGEEC"/>
<sequence length="482" mass="54743">MSRFYPMLEEGSIHVLSKFRVIHSFGTYRATRNKFMISFCRQTQICILQDYGILIPKYKFHYTAFSDLPSLSTNKTYLTDIVGIVKEIYPLELTANGQKSCPRRSLKLIDESNAELKATLWNKLAVELESKLQNQDPNNMVMIVTGVVINTFRGQFSASASTGSKVYINIEDTRVLELSHRHTDSETELQVIATPVYFSPSQTNLMKFEITTLMELIYFEDPKTAEVYHFLCQVKIIGILEQKWRYHGCPYCNKKTMESGNTYWCRQCNREVLAENKYRITLDVEDRTTVSTFVVFGKEAENLIKVSAQEVSRTIEYNNEREIFLEIIKSIIGKTIKVQVKLTKYNFEEGNESFIVTKLIEAIEGSAASSNPCMPTSLSLHLRSGSIKGGQSPMFPTTDIISIGDGRKKGDTFEAAEPSFPKVTCIDQIRVKSKKKRSKAMTKSKLVSRSRSGRGEASFRRSEAVSRRWKTVSVCDALGSFG</sequence>
<dbReference type="Gene3D" id="2.40.50.140">
    <property type="entry name" value="Nucleic acid-binding proteins"/>
    <property type="match status" value="2"/>
</dbReference>
<accession>A0A5P1EIJ4</accession>
<dbReference type="GO" id="GO:0008270">
    <property type="term" value="F:zinc ion binding"/>
    <property type="evidence" value="ECO:0007669"/>
    <property type="project" value="UniProtKB-KW"/>
</dbReference>
<comment type="similarity">
    <text evidence="1">Belongs to the replication factor A protein 1 family.</text>
</comment>
<dbReference type="CDD" id="cd04476">
    <property type="entry name" value="RPA1_DBD_C"/>
    <property type="match status" value="1"/>
</dbReference>
<evidence type="ECO:0000259" key="8">
    <source>
        <dbReference type="Pfam" id="PF08646"/>
    </source>
</evidence>